<dbReference type="InterPro" id="IPR009711">
    <property type="entry name" value="UPF0473"/>
</dbReference>
<dbReference type="AlphaFoldDB" id="A0AAE3A5Z6"/>
<keyword evidence="2" id="KW-1185">Reference proteome</keyword>
<sequence>MGKKESYEDEEMTVELELEDGTVVNCAIITILTVEAKDYIVLLPLDEDGENEDGEVWFYGYSENPDDPNEEPILAYIEDDDVYEKVADAFDEYLDSCEFDEIIDDNDSEE</sequence>
<organism evidence="1 2">
    <name type="scientific">Waltera acetigignens</name>
    <dbReference type="NCBI Taxonomy" id="2981769"/>
    <lineage>
        <taxon>Bacteria</taxon>
        <taxon>Bacillati</taxon>
        <taxon>Bacillota</taxon>
        <taxon>Clostridia</taxon>
        <taxon>Lachnospirales</taxon>
        <taxon>Lachnospiraceae</taxon>
        <taxon>Waltera</taxon>
    </lineage>
</organism>
<protein>
    <submittedName>
        <fullName evidence="1">DUF1292 domain-containing protein</fullName>
    </submittedName>
</protein>
<proteinExistence type="predicted"/>
<reference evidence="1 2" key="1">
    <citation type="submission" date="2021-10" db="EMBL/GenBank/DDBJ databases">
        <title>Anaerobic single-cell dispensing facilitates the cultivation of human gut bacteria.</title>
        <authorList>
            <person name="Afrizal A."/>
        </authorList>
    </citation>
    <scope>NUCLEOTIDE SEQUENCE [LARGE SCALE GENOMIC DNA]</scope>
    <source>
        <strain evidence="1 2">CLA-AA-H273</strain>
    </source>
</reference>
<evidence type="ECO:0000313" key="1">
    <source>
        <dbReference type="EMBL" id="MCC2120670.1"/>
    </source>
</evidence>
<dbReference type="Proteomes" id="UP001197795">
    <property type="component" value="Unassembled WGS sequence"/>
</dbReference>
<name>A0AAE3A5Z6_9FIRM</name>
<comment type="caution">
    <text evidence="1">The sequence shown here is derived from an EMBL/GenBank/DDBJ whole genome shotgun (WGS) entry which is preliminary data.</text>
</comment>
<evidence type="ECO:0000313" key="2">
    <source>
        <dbReference type="Proteomes" id="UP001197795"/>
    </source>
</evidence>
<dbReference type="Pfam" id="PF06949">
    <property type="entry name" value="DUF1292"/>
    <property type="match status" value="1"/>
</dbReference>
<dbReference type="RefSeq" id="WP_022312993.1">
    <property type="nucleotide sequence ID" value="NZ_JAJEPV010000040.1"/>
</dbReference>
<gene>
    <name evidence="1" type="ORF">LKD75_13930</name>
</gene>
<dbReference type="EMBL" id="JAJEPV010000040">
    <property type="protein sequence ID" value="MCC2120670.1"/>
    <property type="molecule type" value="Genomic_DNA"/>
</dbReference>
<accession>A0AAE3A5Z6</accession>